<dbReference type="InterPro" id="IPR013783">
    <property type="entry name" value="Ig-like_fold"/>
</dbReference>
<dbReference type="InterPro" id="IPR044048">
    <property type="entry name" value="Big_12"/>
</dbReference>
<sequence length="1492" mass="154897">MPPLFSRKIVLFFALGVFALLFGFAGDAHAVQCQGDRDNVAATLWNKGGICDFPITYDDPGGSGLVTCQYQAINWTESIDPDDPAGWGPAVANPDSCTGTTALMKSGGIVIGSAGNCTLNGPDTCHLYWKAIDGSNNSASGFLASFDVDYVGPTLVQVTALPSPTNDTTPNYTFNSTEAGTISYGGDCSSAATSAVAGDNTVTFNILSQGTHSNCTITVTDAVGNPSSALNVNSFTIDTLVPTVFNVTSAKANGSYTVGEIIDVTVSFSESVTVTGTPQLTLATGGVGTAVSYFSGSPGTTLTFRYIVAIGHNALDLDYTSTSALGLNGGTIRDAVGNNANRDLATPGFPNSLGASRNIVIDTIAPAITAFSINGSSCSGVVCPVTVFDKDALDIVWTASDNAGESGVQKHEIWRAQDTDGDGSPNWSGIPYVANATSPYTAENPAEGTYWYGIHTLDNAGAGNCISEEATHCGGTGSDSYDVAPLGPRTVRGPIKVVMDKTAPTVTINQAFGQADPTGASSIEFTVVFSEPVTGFTDGDVNFTGSTAGGTLAAAVTPSSGATYTAIVTGMTSDGSVIAGILAGRATDVAGNSNTAATATDKTVIYSTVAPSVDSSNYGSWGTSYILIDIISDDNGGTAIVETRFSWGSNEMNAECTSGGTVGTSTVASTEGTSVLYMCTRNQIGLVGTQDRTYYTDQTDPSVSADNASSSWFSGRTTTLSVSDSGGSGLVQARYSWDSDSMDAACTSGGTTFVNGAVLTVSAGSHRLFLCARDGAGRTSTWDSGADQYRVDTQPPIITMFTITPDSSVSPNWANNASPSITVTWNVSDQGDSHLDRVRVYRAIFDSTDPDGDGKRCDDANKQDCVWIQAGSDAIAPANADNWNCDSTCSSRVIDSPGSGTWWYGMHVWDKAQNETIEPMPPGVKKVLVDTINPSTAVTNPAAATWFKDNFTATFDDSDIGGSGLVPGANGCQYRFIGDNPSGADVCSGSGGSCPGNLVRQCDPVTKTITVGLSDVCRFEGIGRCRVETKSFDAAGNTSINPGCSADGWCTRLFGVDFTNPVVGSPAPNSAQSGVSTNYSATLRDPIGKITGCGFYWRAVGGGIWNTGAAPAVNPIPCENNANCTVSVDHTFASVGSYETQFGCTDQATNTGWGGVTTVQVGSLSVNLSSVPSPGGSMSTLFDLAADTAGSTMLGDTAYGFDCRIDTGDCTADGNFDDCDFSVTTSATAYTAVDLCQYPVTAGTYTAKVAVQRGVGTAEDTVAIGSITTNSAPTAIPLSVDPANPTDYCGVTGYPPVRVHWAFSDADPGDTQSAYQIQVFQGAVKVVDTDDNGRNTGTTQEYVFQSAGEQLLWNETYTWQVKVWDSPNDNESSFSPGPQFTTPAHYYPDLISVPGFNFTWAPNFPGIQELVQFTDQTNFDAAATGKTRSWNFGDPGSGADNTSTLQDPSHSFTALGAFEVLLEAGDNVGSCSASQPINVTVPFPEWQEISPF</sequence>
<dbReference type="Gene3D" id="2.60.40.10">
    <property type="entry name" value="Immunoglobulins"/>
    <property type="match status" value="2"/>
</dbReference>
<comment type="caution">
    <text evidence="3">The sequence shown here is derived from an EMBL/GenBank/DDBJ whole genome shotgun (WGS) entry which is preliminary data.</text>
</comment>
<dbReference type="PROSITE" id="PS50093">
    <property type="entry name" value="PKD"/>
    <property type="match status" value="1"/>
</dbReference>
<evidence type="ECO:0000313" key="3">
    <source>
        <dbReference type="EMBL" id="OHA67210.1"/>
    </source>
</evidence>
<name>A0A1G2R2Z0_9BACT</name>
<evidence type="ECO:0000313" key="4">
    <source>
        <dbReference type="Proteomes" id="UP000176901"/>
    </source>
</evidence>
<feature type="chain" id="PRO_5009584181" description="PKD domain-containing protein" evidence="1">
    <location>
        <begin position="31"/>
        <end position="1492"/>
    </location>
</feature>
<dbReference type="EMBL" id="MHTW01000016">
    <property type="protein sequence ID" value="OHA67210.1"/>
    <property type="molecule type" value="Genomic_DNA"/>
</dbReference>
<dbReference type="InterPro" id="IPR022409">
    <property type="entry name" value="PKD/Chitinase_dom"/>
</dbReference>
<dbReference type="Pfam" id="PF19078">
    <property type="entry name" value="Big_12"/>
    <property type="match status" value="1"/>
</dbReference>
<gene>
    <name evidence="3" type="ORF">A3C82_00895</name>
</gene>
<feature type="signal peptide" evidence="1">
    <location>
        <begin position="1"/>
        <end position="30"/>
    </location>
</feature>
<dbReference type="Pfam" id="PF25788">
    <property type="entry name" value="Ig_Rha78A_N"/>
    <property type="match status" value="1"/>
</dbReference>
<feature type="domain" description="PKD" evidence="2">
    <location>
        <begin position="1394"/>
        <end position="1482"/>
    </location>
</feature>
<evidence type="ECO:0000259" key="2">
    <source>
        <dbReference type="PROSITE" id="PS50093"/>
    </source>
</evidence>
<accession>A0A1G2R2Z0</accession>
<dbReference type="SMART" id="SM00089">
    <property type="entry name" value="PKD"/>
    <property type="match status" value="1"/>
</dbReference>
<dbReference type="Pfam" id="PF18911">
    <property type="entry name" value="PKD_4"/>
    <property type="match status" value="1"/>
</dbReference>
<proteinExistence type="predicted"/>
<dbReference type="InterPro" id="IPR035986">
    <property type="entry name" value="PKD_dom_sf"/>
</dbReference>
<reference evidence="3 4" key="1">
    <citation type="journal article" date="2016" name="Nat. Commun.">
        <title>Thousands of microbial genomes shed light on interconnected biogeochemical processes in an aquifer system.</title>
        <authorList>
            <person name="Anantharaman K."/>
            <person name="Brown C.T."/>
            <person name="Hug L.A."/>
            <person name="Sharon I."/>
            <person name="Castelle C.J."/>
            <person name="Probst A.J."/>
            <person name="Thomas B.C."/>
            <person name="Singh A."/>
            <person name="Wilkins M.J."/>
            <person name="Karaoz U."/>
            <person name="Brodie E.L."/>
            <person name="Williams K.H."/>
            <person name="Hubbard S.S."/>
            <person name="Banfield J.F."/>
        </authorList>
    </citation>
    <scope>NUCLEOTIDE SEQUENCE [LARGE SCALE GENOMIC DNA]</scope>
</reference>
<dbReference type="InterPro" id="IPR000601">
    <property type="entry name" value="PKD_dom"/>
</dbReference>
<dbReference type="SUPFAM" id="SSF49299">
    <property type="entry name" value="PKD domain"/>
    <property type="match status" value="1"/>
</dbReference>
<organism evidence="3 4">
    <name type="scientific">Candidatus Wildermuthbacteria bacterium RIFCSPHIGHO2_02_FULL_47_12</name>
    <dbReference type="NCBI Taxonomy" id="1802451"/>
    <lineage>
        <taxon>Bacteria</taxon>
        <taxon>Candidatus Wildermuthiibacteriota</taxon>
    </lineage>
</organism>
<protein>
    <recommendedName>
        <fullName evidence="2">PKD domain-containing protein</fullName>
    </recommendedName>
</protein>
<keyword evidence="1" id="KW-0732">Signal</keyword>
<evidence type="ECO:0000256" key="1">
    <source>
        <dbReference type="SAM" id="SignalP"/>
    </source>
</evidence>
<dbReference type="Proteomes" id="UP000176901">
    <property type="component" value="Unassembled WGS sequence"/>
</dbReference>
<dbReference type="STRING" id="1802451.A3C82_00895"/>